<name>A0ABY8QUZ1_9MICO</name>
<feature type="binding site" evidence="3">
    <location>
        <begin position="1068"/>
        <end position="1075"/>
    </location>
    <ligand>
        <name>ATP</name>
        <dbReference type="ChEBI" id="CHEBI:30616"/>
    </ligand>
</feature>
<dbReference type="InterPro" id="IPR002543">
    <property type="entry name" value="FtsK_dom"/>
</dbReference>
<dbReference type="Gene3D" id="3.40.50.300">
    <property type="entry name" value="P-loop containing nucleotide triphosphate hydrolases"/>
    <property type="match status" value="4"/>
</dbReference>
<dbReference type="PANTHER" id="PTHR22683:SF1">
    <property type="entry name" value="TYPE VII SECRETION SYSTEM PROTEIN ESSC"/>
    <property type="match status" value="1"/>
</dbReference>
<evidence type="ECO:0000313" key="7">
    <source>
        <dbReference type="Proteomes" id="UP001209083"/>
    </source>
</evidence>
<protein>
    <submittedName>
        <fullName evidence="6">FtsK/SpoIIIE domain-containing protein</fullName>
    </submittedName>
</protein>
<evidence type="ECO:0000256" key="4">
    <source>
        <dbReference type="SAM" id="MobiDB-lite"/>
    </source>
</evidence>
<dbReference type="Proteomes" id="UP001209083">
    <property type="component" value="Chromosome"/>
</dbReference>
<evidence type="ECO:0000256" key="1">
    <source>
        <dbReference type="ARBA" id="ARBA00022741"/>
    </source>
</evidence>
<dbReference type="SUPFAM" id="SSF52540">
    <property type="entry name" value="P-loop containing nucleoside triphosphate hydrolases"/>
    <property type="match status" value="3"/>
</dbReference>
<dbReference type="PANTHER" id="PTHR22683">
    <property type="entry name" value="SPORULATION PROTEIN RELATED"/>
    <property type="match status" value="1"/>
</dbReference>
<gene>
    <name evidence="6" type="ORF">LWF01_02380</name>
</gene>
<feature type="domain" description="FtsK" evidence="5">
    <location>
        <begin position="713"/>
        <end position="907"/>
    </location>
</feature>
<dbReference type="CDD" id="cd01127">
    <property type="entry name" value="TrwB_TraG_TraD_VirD4"/>
    <property type="match status" value="1"/>
</dbReference>
<dbReference type="EMBL" id="CP090958">
    <property type="protein sequence ID" value="WGW12636.1"/>
    <property type="molecule type" value="Genomic_DNA"/>
</dbReference>
<keyword evidence="1 3" id="KW-0547">Nucleotide-binding</keyword>
<dbReference type="InterPro" id="IPR003593">
    <property type="entry name" value="AAA+_ATPase"/>
</dbReference>
<keyword evidence="7" id="KW-1185">Reference proteome</keyword>
<feature type="compositionally biased region" description="Basic residues" evidence="4">
    <location>
        <begin position="202"/>
        <end position="211"/>
    </location>
</feature>
<proteinExistence type="predicted"/>
<dbReference type="Pfam" id="PF01580">
    <property type="entry name" value="FtsK_SpoIIIE"/>
    <property type="match status" value="2"/>
</dbReference>
<feature type="binding site" evidence="3">
    <location>
        <begin position="731"/>
        <end position="738"/>
    </location>
    <ligand>
        <name>ATP</name>
        <dbReference type="ChEBI" id="CHEBI:30616"/>
    </ligand>
</feature>
<evidence type="ECO:0000313" key="6">
    <source>
        <dbReference type="EMBL" id="WGW12636.1"/>
    </source>
</evidence>
<accession>A0ABY8QUZ1</accession>
<evidence type="ECO:0000256" key="3">
    <source>
        <dbReference type="PROSITE-ProRule" id="PRU00289"/>
    </source>
</evidence>
<evidence type="ECO:0000256" key="2">
    <source>
        <dbReference type="ARBA" id="ARBA00022840"/>
    </source>
</evidence>
<reference evidence="6 7" key="1">
    <citation type="submission" date="2023-05" db="EMBL/GenBank/DDBJ databases">
        <title>Lithophilousrod everest ZFBP1038 complete genpme.</title>
        <authorList>
            <person name="Tian M."/>
        </authorList>
    </citation>
    <scope>NUCLEOTIDE SEQUENCE [LARGE SCALE GENOMIC DNA]</scope>
    <source>
        <strain evidence="6 7">ZFBP1038</strain>
    </source>
</reference>
<feature type="domain" description="FtsK" evidence="5">
    <location>
        <begin position="1051"/>
        <end position="1249"/>
    </location>
</feature>
<dbReference type="InterPro" id="IPR050206">
    <property type="entry name" value="FtsK/SpoIIIE/SftA"/>
</dbReference>
<feature type="region of interest" description="Disordered" evidence="4">
    <location>
        <begin position="193"/>
        <end position="216"/>
    </location>
</feature>
<dbReference type="InterPro" id="IPR027417">
    <property type="entry name" value="P-loop_NTPase"/>
</dbReference>
<dbReference type="PROSITE" id="PS50901">
    <property type="entry name" value="FTSK"/>
    <property type="match status" value="2"/>
</dbReference>
<evidence type="ECO:0000259" key="5">
    <source>
        <dbReference type="PROSITE" id="PS50901"/>
    </source>
</evidence>
<dbReference type="RefSeq" id="WP_349639440.1">
    <property type="nucleotide sequence ID" value="NZ_CP090958.1"/>
</dbReference>
<keyword evidence="2 3" id="KW-0067">ATP-binding</keyword>
<sequence>MRLILTAVASDAAEPIDLVIDCDDTALVRDIASSVGNRLPTRSATYSGVSGPTLVRSESDDVAERPALWVAGERLDPDQKVADSPLRNGVVVGVGQDAGGDFSEPDAAFEVRIASGLLAGKVFRLRAGSYTIGTGIDCAIRVTDPLLESTSHGLPVATVDIESSGSVSITPNPRYLEAKRQAPQRIHPLRGPIVIPGVPAKSRPRNRKQRRAAKEDARFGAESHFLTVDPGGPVSLLHLDRKPVTAPAEWLPGAALIVGSTFFELSVTQRADASLSLTVNGATLDFNRPPRLLPAPRQTEFHLPSEPHKPDKSPFPLLLILAPLVLSAGLFAVTRSPYMLLFALLSPLMAISNFTSSRRQAKMRYREQMIEFRDRKRRIEQDAFETLVSERAARRRDYPDPAFILTTATGPRARLWERRPADPDWLHVRVGTADVPSEITIKDPRREQHDPHLTWTAPDVPVVVKVAEAGVVGVAGPHEQRLSVGRCMLGQLAGLHSPGELEIIVLADQSAERDWSWVRWLPHLKAQAANGVIAAVGSDEQTTSSRISELLATLSARVEAQQEAHGPLLFTPIIVFFDGARRTRLLPGVISLLQSGPAVGIYFVCLDEDVRQLPEECRTVVSGRGLDLTVASSGEVTFEAVRPDAVTSEWSERLARALAPIRDVSGEDLAGSLPSSSRLLDVLSLNQPDKAKISAEWVAGGRTTSAVIGEGLDGKFAIDISRDGPHGLVAGTTGSGKSELLQTIIASLAVGNRPDEMTFVLIDYKGGAAFKDCNHLPHTVGMVSDLDGHLTTRALASLGAELRRREHQLASAGAKDIEDYVAARDAGRNPTDEPMARLLIVIDEFAAMVAELPDFVTGLVDIARRGRSLGVHLILATQRPSGVVSPEIKSNTNLRIALRVTDKQDSSDVIESGEAAEIQKSLPGRGYVRLGHSALIPFQTARVGGRPRAEGQAAAVGLRDVAWKTLGVADEPSSGPDEDDIATPTDLASLVEAIRQATELSQITPPPSPWLPPLDDVMTLESVLELCDVHQLRSSLRLPIGMMDIPREQKREAAYFDISAGGHMCIVGAARTGRSTVLRSLAGAIGRLTTVEDVHLYGVDCGNNALLPLSALPHTGAIVTRDQPERLGRLTTRLRQEIARRQQVLAELGYADVTEQRAGSEQSGDEASKLPFLVVLFDRWEGFVSAFESYDSGVLIDQWMQILQEGPAVGVKVVLTSDRTALIGRLSTLVDDKLVLRLTDPSDFTSIGLPAKQVPEHMPPGRAFRSSGLREIQVALLDDDIAGTAQVAALQSIARDAAAGAQDVAAALRPFRVDILPVRLTWNDALALRADDLPALRETQLPIAVGGDTLALESVDVVDDGPGILIAGPRRSGRSTALELVLTAVLERGWRVLIVTPRNSPLRRFEGVAGVDAVLTLESDRADGTEAFRSLAEVAKEQPTALIADDLDVIGTDGWLAEAIEGHVGALRDSESAVIAAGSTEEMNGVYRGPAVAIKKSRTGLLLSPQSANDGDLLSIRLPRSIGSGASPAGRGVLVRAGSWMRVQVPLVE</sequence>
<organism evidence="6 7">
    <name type="scientific">Saxibacter everestensis</name>
    <dbReference type="NCBI Taxonomy" id="2909229"/>
    <lineage>
        <taxon>Bacteria</taxon>
        <taxon>Bacillati</taxon>
        <taxon>Actinomycetota</taxon>
        <taxon>Actinomycetes</taxon>
        <taxon>Micrococcales</taxon>
        <taxon>Brevibacteriaceae</taxon>
        <taxon>Saxibacter</taxon>
    </lineage>
</organism>
<dbReference type="SMART" id="SM00382">
    <property type="entry name" value="AAA"/>
    <property type="match status" value="3"/>
</dbReference>